<dbReference type="RefSeq" id="WP_015949094.1">
    <property type="nucleotide sequence ID" value="NC_011768.1"/>
</dbReference>
<dbReference type="Proteomes" id="UP000000739">
    <property type="component" value="Chromosome"/>
</dbReference>
<dbReference type="HOGENOM" id="CLU_942413_0_0_7"/>
<evidence type="ECO:0000313" key="3">
    <source>
        <dbReference type="Proteomes" id="UP000000739"/>
    </source>
</evidence>
<reference evidence="2 3" key="1">
    <citation type="journal article" date="2012" name="Environ. Microbiol.">
        <title>The genome sequence of Desulfatibacillum alkenivorans AK-01: a blueprint for anaerobic alkane oxidation.</title>
        <authorList>
            <person name="Callaghan A.V."/>
            <person name="Morris B.E."/>
            <person name="Pereira I.A."/>
            <person name="McInerney M.J."/>
            <person name="Austin R.N."/>
            <person name="Groves J.T."/>
            <person name="Kukor J.J."/>
            <person name="Suflita J.M."/>
            <person name="Young L.Y."/>
            <person name="Zylstra G.J."/>
            <person name="Wawrik B."/>
        </authorList>
    </citation>
    <scope>NUCLEOTIDE SEQUENCE [LARGE SCALE GENOMIC DNA]</scope>
    <source>
        <strain evidence="2 3">AK-01</strain>
    </source>
</reference>
<keyword evidence="3" id="KW-1185">Reference proteome</keyword>
<name>B8FN79_DESAL</name>
<dbReference type="InterPro" id="IPR009003">
    <property type="entry name" value="Peptidase_S1_PA"/>
</dbReference>
<feature type="chain" id="PRO_5002872321" description="Peptidase S1 and S6 chymotrypsin/Hap" evidence="1">
    <location>
        <begin position="28"/>
        <end position="295"/>
    </location>
</feature>
<dbReference type="eggNOG" id="COG3591">
    <property type="taxonomic scope" value="Bacteria"/>
</dbReference>
<evidence type="ECO:0000313" key="2">
    <source>
        <dbReference type="EMBL" id="ACL06048.1"/>
    </source>
</evidence>
<dbReference type="KEGG" id="dal:Dalk_4369"/>
<gene>
    <name evidence="2" type="ordered locus">Dalk_4369</name>
</gene>
<proteinExistence type="predicted"/>
<organism evidence="2 3">
    <name type="scientific">Desulfatibacillum aliphaticivorans</name>
    <dbReference type="NCBI Taxonomy" id="218208"/>
    <lineage>
        <taxon>Bacteria</taxon>
        <taxon>Pseudomonadati</taxon>
        <taxon>Thermodesulfobacteriota</taxon>
        <taxon>Desulfobacteria</taxon>
        <taxon>Desulfobacterales</taxon>
        <taxon>Desulfatibacillaceae</taxon>
        <taxon>Desulfatibacillum</taxon>
    </lineage>
</organism>
<sequence>MRIFRCSGTALLSILGLVFLFAGSAQAQDNYRTSFFNQKWLDTVVSIELDKPGKDPVAAGTGFLVITENKHILLITAKHVVLNEEREIRSHMAYRFNIQGGDSTLIGDAVMEEKGLGKWFVSGPDDLACRFVVVKDTFEATAIPQSLFLNQEDVQAGASIMILGYPLGLRSFGNSKAIARSGIVARSDETGIIADAFVFPGNSGGPVLYTPPIKVGGPLTMPLLNEERLVGLVYGLIPYLEPAISEMTKRRRVIFEENSGLARVASADAILELITREDVTQFENTIPDNLTLEGN</sequence>
<dbReference type="AlphaFoldDB" id="B8FN79"/>
<feature type="signal peptide" evidence="1">
    <location>
        <begin position="1"/>
        <end position="27"/>
    </location>
</feature>
<protein>
    <recommendedName>
        <fullName evidence="4">Peptidase S1 and S6 chymotrypsin/Hap</fullName>
    </recommendedName>
</protein>
<dbReference type="Pfam" id="PF13365">
    <property type="entry name" value="Trypsin_2"/>
    <property type="match status" value="1"/>
</dbReference>
<keyword evidence="1" id="KW-0732">Signal</keyword>
<evidence type="ECO:0000256" key="1">
    <source>
        <dbReference type="SAM" id="SignalP"/>
    </source>
</evidence>
<dbReference type="MEROPS" id="S01.A08"/>
<dbReference type="Gene3D" id="2.40.10.120">
    <property type="match status" value="1"/>
</dbReference>
<accession>B8FN79</accession>
<dbReference type="SUPFAM" id="SSF50494">
    <property type="entry name" value="Trypsin-like serine proteases"/>
    <property type="match status" value="1"/>
</dbReference>
<evidence type="ECO:0008006" key="4">
    <source>
        <dbReference type="Google" id="ProtNLM"/>
    </source>
</evidence>
<dbReference type="EMBL" id="CP001322">
    <property type="protein sequence ID" value="ACL06048.1"/>
    <property type="molecule type" value="Genomic_DNA"/>
</dbReference>